<feature type="domain" description="C1q" evidence="5">
    <location>
        <begin position="82"/>
        <end position="225"/>
    </location>
</feature>
<dbReference type="GO" id="GO:0099558">
    <property type="term" value="P:maintenance of synapse structure"/>
    <property type="evidence" value="ECO:0007669"/>
    <property type="project" value="TreeGrafter"/>
</dbReference>
<keyword evidence="3 4" id="KW-0732">Signal</keyword>
<evidence type="ECO:0000256" key="1">
    <source>
        <dbReference type="ARBA" id="ARBA00004613"/>
    </source>
</evidence>
<evidence type="ECO:0000313" key="7">
    <source>
        <dbReference type="Proteomes" id="UP001221898"/>
    </source>
</evidence>
<evidence type="ECO:0000256" key="2">
    <source>
        <dbReference type="ARBA" id="ARBA00022525"/>
    </source>
</evidence>
<dbReference type="Proteomes" id="UP001221898">
    <property type="component" value="Unassembled WGS sequence"/>
</dbReference>
<dbReference type="PROSITE" id="PS50871">
    <property type="entry name" value="C1Q"/>
    <property type="match status" value="1"/>
</dbReference>
<name>A0AAD7SLP7_9TELE</name>
<feature type="chain" id="PRO_5042160810" description="C1q domain-containing protein" evidence="4">
    <location>
        <begin position="16"/>
        <end position="225"/>
    </location>
</feature>
<evidence type="ECO:0000256" key="4">
    <source>
        <dbReference type="SAM" id="SignalP"/>
    </source>
</evidence>
<dbReference type="SUPFAM" id="SSF49842">
    <property type="entry name" value="TNF-like"/>
    <property type="match status" value="1"/>
</dbReference>
<evidence type="ECO:0000256" key="3">
    <source>
        <dbReference type="ARBA" id="ARBA00022729"/>
    </source>
</evidence>
<dbReference type="Pfam" id="PF00386">
    <property type="entry name" value="C1q"/>
    <property type="match status" value="1"/>
</dbReference>
<evidence type="ECO:0000259" key="5">
    <source>
        <dbReference type="PROSITE" id="PS50871"/>
    </source>
</evidence>
<dbReference type="EMBL" id="JAINUG010000056">
    <property type="protein sequence ID" value="KAJ8403746.1"/>
    <property type="molecule type" value="Genomic_DNA"/>
</dbReference>
<protein>
    <recommendedName>
        <fullName evidence="5">C1q domain-containing protein</fullName>
    </recommendedName>
</protein>
<dbReference type="SMART" id="SM00110">
    <property type="entry name" value="C1Q"/>
    <property type="match status" value="1"/>
</dbReference>
<dbReference type="GO" id="GO:0005576">
    <property type="term" value="C:extracellular region"/>
    <property type="evidence" value="ECO:0007669"/>
    <property type="project" value="UniProtKB-SubCell"/>
</dbReference>
<keyword evidence="2" id="KW-0964">Secreted</keyword>
<keyword evidence="7" id="KW-1185">Reference proteome</keyword>
<reference evidence="6" key="1">
    <citation type="journal article" date="2023" name="Science">
        <title>Genome structures resolve the early diversification of teleost fishes.</title>
        <authorList>
            <person name="Parey E."/>
            <person name="Louis A."/>
            <person name="Montfort J."/>
            <person name="Bouchez O."/>
            <person name="Roques C."/>
            <person name="Iampietro C."/>
            <person name="Lluch J."/>
            <person name="Castinel A."/>
            <person name="Donnadieu C."/>
            <person name="Desvignes T."/>
            <person name="Floi Bucao C."/>
            <person name="Jouanno E."/>
            <person name="Wen M."/>
            <person name="Mejri S."/>
            <person name="Dirks R."/>
            <person name="Jansen H."/>
            <person name="Henkel C."/>
            <person name="Chen W.J."/>
            <person name="Zahm M."/>
            <person name="Cabau C."/>
            <person name="Klopp C."/>
            <person name="Thompson A.W."/>
            <person name="Robinson-Rechavi M."/>
            <person name="Braasch I."/>
            <person name="Lecointre G."/>
            <person name="Bobe J."/>
            <person name="Postlethwait J.H."/>
            <person name="Berthelot C."/>
            <person name="Roest Crollius H."/>
            <person name="Guiguen Y."/>
        </authorList>
    </citation>
    <scope>NUCLEOTIDE SEQUENCE</scope>
    <source>
        <strain evidence="6">NC1722</strain>
    </source>
</reference>
<dbReference type="PANTHER" id="PTHR22923:SF103">
    <property type="entry name" value="CEREBELLIN 20-RELATED"/>
    <property type="match status" value="1"/>
</dbReference>
<dbReference type="Gene3D" id="2.60.120.40">
    <property type="match status" value="1"/>
</dbReference>
<comment type="subcellular location">
    <subcellularLocation>
        <location evidence="1">Secreted</location>
    </subcellularLocation>
</comment>
<comment type="caution">
    <text evidence="6">The sequence shown here is derived from an EMBL/GenBank/DDBJ whole genome shotgun (WGS) entry which is preliminary data.</text>
</comment>
<organism evidence="6 7">
    <name type="scientific">Aldrovandia affinis</name>
    <dbReference type="NCBI Taxonomy" id="143900"/>
    <lineage>
        <taxon>Eukaryota</taxon>
        <taxon>Metazoa</taxon>
        <taxon>Chordata</taxon>
        <taxon>Craniata</taxon>
        <taxon>Vertebrata</taxon>
        <taxon>Euteleostomi</taxon>
        <taxon>Actinopterygii</taxon>
        <taxon>Neopterygii</taxon>
        <taxon>Teleostei</taxon>
        <taxon>Notacanthiformes</taxon>
        <taxon>Halosauridae</taxon>
        <taxon>Aldrovandia</taxon>
    </lineage>
</organism>
<gene>
    <name evidence="6" type="ORF">AAFF_G00346140</name>
</gene>
<dbReference type="InterPro" id="IPR001073">
    <property type="entry name" value="C1q_dom"/>
</dbReference>
<evidence type="ECO:0000313" key="6">
    <source>
        <dbReference type="EMBL" id="KAJ8403746.1"/>
    </source>
</evidence>
<dbReference type="PANTHER" id="PTHR22923">
    <property type="entry name" value="CEREBELLIN-RELATED"/>
    <property type="match status" value="1"/>
</dbReference>
<dbReference type="InterPro" id="IPR008983">
    <property type="entry name" value="Tumour_necrosis_fac-like_dom"/>
</dbReference>
<dbReference type="AlphaFoldDB" id="A0AAD7SLP7"/>
<accession>A0AAD7SLP7</accession>
<feature type="signal peptide" evidence="4">
    <location>
        <begin position="1"/>
        <end position="15"/>
    </location>
</feature>
<proteinExistence type="predicted"/>
<dbReference type="InterPro" id="IPR050822">
    <property type="entry name" value="Cerebellin_Synaptic_Org"/>
</dbReference>
<sequence>MRGLVLLCLFGTVLSNGQYQWAPEEDSGNNDPNADNPCLTDTSSCGCCLMQKKLHQIEQLFNMTMAEFEKGLVKAQTALNKVRTSRSAFSVALTKESYCYGPFLEPMNVLYQVIFLNLGGGYDSTTGVFTVDAIGRVQPGAHRVQRLWRARVRSYACALLQVNGEILASANDHNAQDQEDSASIAVAVQLSTGDQVSVLMPAHCYLCGDWNHYNTFTGILLYPTD</sequence>
<dbReference type="GO" id="GO:0045202">
    <property type="term" value="C:synapse"/>
    <property type="evidence" value="ECO:0007669"/>
    <property type="project" value="TreeGrafter"/>
</dbReference>